<gene>
    <name evidence="2" type="ORF">HDU87_003311</name>
</gene>
<dbReference type="SUPFAM" id="SSF88713">
    <property type="entry name" value="Glycoside hydrolase/deacetylase"/>
    <property type="match status" value="1"/>
</dbReference>
<keyword evidence="3" id="KW-1185">Reference proteome</keyword>
<feature type="domain" description="NodB homology" evidence="1">
    <location>
        <begin position="83"/>
        <end position="316"/>
    </location>
</feature>
<dbReference type="EMBL" id="JADGJQ010000024">
    <property type="protein sequence ID" value="KAJ3178756.1"/>
    <property type="molecule type" value="Genomic_DNA"/>
</dbReference>
<proteinExistence type="predicted"/>
<dbReference type="Pfam" id="PF01522">
    <property type="entry name" value="Polysacc_deac_1"/>
    <property type="match status" value="1"/>
</dbReference>
<name>A0AAD5XSN4_9FUNG</name>
<evidence type="ECO:0000313" key="2">
    <source>
        <dbReference type="EMBL" id="KAJ3178756.1"/>
    </source>
</evidence>
<organism evidence="2 3">
    <name type="scientific">Geranomyces variabilis</name>
    <dbReference type="NCBI Taxonomy" id="109894"/>
    <lineage>
        <taxon>Eukaryota</taxon>
        <taxon>Fungi</taxon>
        <taxon>Fungi incertae sedis</taxon>
        <taxon>Chytridiomycota</taxon>
        <taxon>Chytridiomycota incertae sedis</taxon>
        <taxon>Chytridiomycetes</taxon>
        <taxon>Spizellomycetales</taxon>
        <taxon>Powellomycetaceae</taxon>
        <taxon>Geranomyces</taxon>
    </lineage>
</organism>
<dbReference type="InterPro" id="IPR011330">
    <property type="entry name" value="Glyco_hydro/deAcase_b/a-brl"/>
</dbReference>
<reference evidence="2" key="1">
    <citation type="submission" date="2020-05" db="EMBL/GenBank/DDBJ databases">
        <title>Phylogenomic resolution of chytrid fungi.</title>
        <authorList>
            <person name="Stajich J.E."/>
            <person name="Amses K."/>
            <person name="Simmons R."/>
            <person name="Seto K."/>
            <person name="Myers J."/>
            <person name="Bonds A."/>
            <person name="Quandt C.A."/>
            <person name="Barry K."/>
            <person name="Liu P."/>
            <person name="Grigoriev I."/>
            <person name="Longcore J.E."/>
            <person name="James T.Y."/>
        </authorList>
    </citation>
    <scope>NUCLEOTIDE SEQUENCE</scope>
    <source>
        <strain evidence="2">JEL0379</strain>
    </source>
</reference>
<protein>
    <recommendedName>
        <fullName evidence="1">NodB homology domain-containing protein</fullName>
    </recommendedName>
</protein>
<dbReference type="Gene3D" id="3.20.20.370">
    <property type="entry name" value="Glycoside hydrolase/deacetylase"/>
    <property type="match status" value="1"/>
</dbReference>
<dbReference type="PROSITE" id="PS51677">
    <property type="entry name" value="NODB"/>
    <property type="match status" value="1"/>
</dbReference>
<dbReference type="GO" id="GO:0016810">
    <property type="term" value="F:hydrolase activity, acting on carbon-nitrogen (but not peptide) bonds"/>
    <property type="evidence" value="ECO:0007669"/>
    <property type="project" value="InterPro"/>
</dbReference>
<evidence type="ECO:0000259" key="1">
    <source>
        <dbReference type="PROSITE" id="PS51677"/>
    </source>
</evidence>
<dbReference type="AlphaFoldDB" id="A0AAD5XSN4"/>
<dbReference type="PANTHER" id="PTHR43123">
    <property type="entry name" value="POLYSACCHARIDE DEACETYLASE-RELATED"/>
    <property type="match status" value="1"/>
</dbReference>
<dbReference type="PANTHER" id="PTHR43123:SF1">
    <property type="entry name" value="POLYSACCHARIDE DEACETYLASE-RELATED"/>
    <property type="match status" value="1"/>
</dbReference>
<comment type="caution">
    <text evidence="2">The sequence shown here is derived from an EMBL/GenBank/DDBJ whole genome shotgun (WGS) entry which is preliminary data.</text>
</comment>
<sequence>MAAHHQVSPQHVAELKSFDERDFVGYGPATPRFSWPNGAKIAVSFVINYEEGGENTPANGDPATEVFLNETPGSAPKLNGRDMNMETQYEYGSRCGVHRLMALFRTRSLRYTCFAVGRAVEHNPAVIKQMHDDGNEICSHNYRWIDYHAKGDDLAPFRETQAQHCRHAVKAIADATGYAPRGWYTGRIGPDSRAIVLEEYAKMGLELLYDSDAYNDDLPYYVRSPLPSGKPHLVIPYTLDQNDMKFCVPPGFTSGEAFFAYLKDAFDVLYAEGEAGAPKMMSIGLHCRVAGRPGRAAALARFLDYVKDFGDDVWVATREEVALFWKKEFPIAA</sequence>
<evidence type="ECO:0000313" key="3">
    <source>
        <dbReference type="Proteomes" id="UP001212152"/>
    </source>
</evidence>
<accession>A0AAD5XSN4</accession>
<dbReference type="InterPro" id="IPR002509">
    <property type="entry name" value="NODB_dom"/>
</dbReference>
<dbReference type="Proteomes" id="UP001212152">
    <property type="component" value="Unassembled WGS sequence"/>
</dbReference>
<dbReference type="GO" id="GO:0005975">
    <property type="term" value="P:carbohydrate metabolic process"/>
    <property type="evidence" value="ECO:0007669"/>
    <property type="project" value="InterPro"/>
</dbReference>